<keyword evidence="1" id="KW-0732">Signal</keyword>
<gene>
    <name evidence="2" type="ORF">NEMBOFW57_002728</name>
</gene>
<evidence type="ECO:0000313" key="3">
    <source>
        <dbReference type="Proteomes" id="UP001197093"/>
    </source>
</evidence>
<feature type="signal peptide" evidence="1">
    <location>
        <begin position="1"/>
        <end position="18"/>
    </location>
</feature>
<organism evidence="2 3">
    <name type="scientific">Staphylotrichum longicolle</name>
    <dbReference type="NCBI Taxonomy" id="669026"/>
    <lineage>
        <taxon>Eukaryota</taxon>
        <taxon>Fungi</taxon>
        <taxon>Dikarya</taxon>
        <taxon>Ascomycota</taxon>
        <taxon>Pezizomycotina</taxon>
        <taxon>Sordariomycetes</taxon>
        <taxon>Sordariomycetidae</taxon>
        <taxon>Sordariales</taxon>
        <taxon>Chaetomiaceae</taxon>
        <taxon>Staphylotrichum</taxon>
    </lineage>
</organism>
<evidence type="ECO:0000313" key="2">
    <source>
        <dbReference type="EMBL" id="KAG7292691.1"/>
    </source>
</evidence>
<dbReference type="AlphaFoldDB" id="A0AAD4F3L3"/>
<comment type="caution">
    <text evidence="2">The sequence shown here is derived from an EMBL/GenBank/DDBJ whole genome shotgun (WGS) entry which is preliminary data.</text>
</comment>
<keyword evidence="3" id="KW-1185">Reference proteome</keyword>
<accession>A0AAD4F3L3</accession>
<evidence type="ECO:0008006" key="4">
    <source>
        <dbReference type="Google" id="ProtNLM"/>
    </source>
</evidence>
<dbReference type="Proteomes" id="UP001197093">
    <property type="component" value="Unassembled WGS sequence"/>
</dbReference>
<proteinExistence type="predicted"/>
<name>A0AAD4F3L3_9PEZI</name>
<dbReference type="EMBL" id="JAHCVI010000001">
    <property type="protein sequence ID" value="KAG7292691.1"/>
    <property type="molecule type" value="Genomic_DNA"/>
</dbReference>
<feature type="chain" id="PRO_5042163662" description="PKD domain-containing protein" evidence="1">
    <location>
        <begin position="19"/>
        <end position="150"/>
    </location>
</feature>
<reference evidence="2" key="1">
    <citation type="submission" date="2023-02" db="EMBL/GenBank/DDBJ databases">
        <authorList>
            <person name="Palmer J.M."/>
        </authorList>
    </citation>
    <scope>NUCLEOTIDE SEQUENCE</scope>
    <source>
        <strain evidence="2">FW57</strain>
    </source>
</reference>
<evidence type="ECO:0000256" key="1">
    <source>
        <dbReference type="SAM" id="SignalP"/>
    </source>
</evidence>
<sequence>MILNAILAVAMLIPSAITGSIPFKRLEVPQPNPLPLTIDPIPDFEVVNFEAQATAGDTNGEHVWFSWTMGEDVDPSTDPTADGVFGMGKQTGAYLKVVRQVNGLTRDEAVRHVRAPLLPVVEEGTLLEHQAFAGAGSFSLVALRFGEVAH</sequence>
<protein>
    <recommendedName>
        <fullName evidence="4">PKD domain-containing protein</fullName>
    </recommendedName>
</protein>